<reference evidence="3" key="1">
    <citation type="submission" date="2017-11" db="EMBL/GenBank/DDBJ databases">
        <authorList>
            <person name="Kuznetsova I."/>
            <person name="Sazanova A."/>
            <person name="Chirak E."/>
            <person name="Safronova V."/>
            <person name="Willems A."/>
        </authorList>
    </citation>
    <scope>NUCLEOTIDE SEQUENCE [LARGE SCALE GENOMIC DNA]</scope>
    <source>
        <strain evidence="3">PEPV15</strain>
    </source>
</reference>
<organism evidence="2 3">
    <name type="scientific">Phyllobacterium endophyticum</name>
    <dbReference type="NCBI Taxonomy" id="1149773"/>
    <lineage>
        <taxon>Bacteria</taxon>
        <taxon>Pseudomonadati</taxon>
        <taxon>Pseudomonadota</taxon>
        <taxon>Alphaproteobacteria</taxon>
        <taxon>Hyphomicrobiales</taxon>
        <taxon>Phyllobacteriaceae</taxon>
        <taxon>Phyllobacterium</taxon>
    </lineage>
</organism>
<evidence type="ECO:0000313" key="3">
    <source>
        <dbReference type="Proteomes" id="UP000241158"/>
    </source>
</evidence>
<sequence length="174" mass="19140">MAALLITGLLFTGSAAAQAPDPDSLTIRGMGKAQTMYSIDQLRNEFTLRERVTATPWSGQKTISFRGPLLKDILARTNASGATEFEVQAYNDFMARVTAAEIDTYSPILALEQKCVDEDRSSGLCSADQTYRPLSVDDGGPLYLIWPLQELPEAYVLGRKSIWVWFVVAVQSAQ</sequence>
<dbReference type="AlphaFoldDB" id="A0A2P7B210"/>
<accession>A0A2P7B210</accession>
<dbReference type="SUPFAM" id="SSF56524">
    <property type="entry name" value="Oxidoreductase molybdopterin-binding domain"/>
    <property type="match status" value="1"/>
</dbReference>
<proteinExistence type="predicted"/>
<dbReference type="RefSeq" id="WP_106715805.1">
    <property type="nucleotide sequence ID" value="NZ_JACHXT010000004.1"/>
</dbReference>
<keyword evidence="3" id="KW-1185">Reference proteome</keyword>
<protein>
    <recommendedName>
        <fullName evidence="4">Oxidoreductase molybdopterin-binding domain-containing protein</fullName>
    </recommendedName>
</protein>
<dbReference type="InterPro" id="IPR036374">
    <property type="entry name" value="OxRdtase_Mopterin-bd_sf"/>
</dbReference>
<dbReference type="OrthoDB" id="9798763at2"/>
<dbReference type="EMBL" id="PGGN01000001">
    <property type="protein sequence ID" value="PSH60488.1"/>
    <property type="molecule type" value="Genomic_DNA"/>
</dbReference>
<comment type="caution">
    <text evidence="2">The sequence shown here is derived from an EMBL/GenBank/DDBJ whole genome shotgun (WGS) entry which is preliminary data.</text>
</comment>
<feature type="signal peptide" evidence="1">
    <location>
        <begin position="1"/>
        <end position="19"/>
    </location>
</feature>
<evidence type="ECO:0000313" key="2">
    <source>
        <dbReference type="EMBL" id="PSH60488.1"/>
    </source>
</evidence>
<dbReference type="Proteomes" id="UP000241158">
    <property type="component" value="Unassembled WGS sequence"/>
</dbReference>
<evidence type="ECO:0008006" key="4">
    <source>
        <dbReference type="Google" id="ProtNLM"/>
    </source>
</evidence>
<keyword evidence="1" id="KW-0732">Signal</keyword>
<name>A0A2P7B210_9HYPH</name>
<evidence type="ECO:0000256" key="1">
    <source>
        <dbReference type="SAM" id="SignalP"/>
    </source>
</evidence>
<feature type="chain" id="PRO_5015135732" description="Oxidoreductase molybdopterin-binding domain-containing protein" evidence="1">
    <location>
        <begin position="20"/>
        <end position="174"/>
    </location>
</feature>
<gene>
    <name evidence="2" type="ORF">CU100_07385</name>
</gene>
<dbReference type="Gene3D" id="3.90.420.10">
    <property type="entry name" value="Oxidoreductase, molybdopterin-binding domain"/>
    <property type="match status" value="1"/>
</dbReference>